<keyword evidence="10 11" id="KW-0472">Membrane</keyword>
<dbReference type="PIRSF" id="PIRSF006648">
    <property type="entry name" value="DrrB"/>
    <property type="match status" value="1"/>
</dbReference>
<sequence>MNHRDIILFGVYSDLRTEVARRFLGFLWWILEPLMYMSAFYIVFGLALGHSRPGYVPLLLSGMVAWKWFDGSVRQASNAIQGNAGLIQQIHVPKYVFALIPILSNTVKFLIILTLLIAFLLGSGYRPSAEWLALPVLMVNQLLYTIAFGFLLASILPFVPDLRQVVDNVLMLMMFMSGVFFSIHEIPPSMAPLLSLNPMTTMITAYRDVLLHNQWPAWSEQLYVLLVSLPLLGLSLWILHRNDRRYPKLLY</sequence>
<evidence type="ECO:0000256" key="2">
    <source>
        <dbReference type="ARBA" id="ARBA00007783"/>
    </source>
</evidence>
<evidence type="ECO:0000259" key="12">
    <source>
        <dbReference type="PROSITE" id="PS51012"/>
    </source>
</evidence>
<accession>A0A024HAK5</accession>
<dbReference type="PROSITE" id="PS51012">
    <property type="entry name" value="ABC_TM2"/>
    <property type="match status" value="1"/>
</dbReference>
<evidence type="ECO:0000256" key="10">
    <source>
        <dbReference type="ARBA" id="ARBA00023136"/>
    </source>
</evidence>
<keyword evidence="14" id="KW-1185">Reference proteome</keyword>
<evidence type="ECO:0000256" key="1">
    <source>
        <dbReference type="ARBA" id="ARBA00004651"/>
    </source>
</evidence>
<dbReference type="GO" id="GO:0043190">
    <property type="term" value="C:ATP-binding cassette (ABC) transporter complex"/>
    <property type="evidence" value="ECO:0007669"/>
    <property type="project" value="InterPro"/>
</dbReference>
<dbReference type="InterPro" id="IPR000412">
    <property type="entry name" value="ABC_2_transport"/>
</dbReference>
<proteinExistence type="inferred from homology"/>
<keyword evidence="7" id="KW-0972">Capsule biogenesis/degradation</keyword>
<evidence type="ECO:0000256" key="3">
    <source>
        <dbReference type="ARBA" id="ARBA00022448"/>
    </source>
</evidence>
<dbReference type="PANTHER" id="PTHR30413:SF10">
    <property type="entry name" value="CAPSULE POLYSACCHARIDE EXPORT INNER-MEMBRANE PROTEIN CTRC"/>
    <property type="match status" value="1"/>
</dbReference>
<dbReference type="Proteomes" id="UP000025241">
    <property type="component" value="Chromosome I"/>
</dbReference>
<dbReference type="GO" id="GO:0140359">
    <property type="term" value="F:ABC-type transporter activity"/>
    <property type="evidence" value="ECO:0007669"/>
    <property type="project" value="InterPro"/>
</dbReference>
<evidence type="ECO:0000256" key="5">
    <source>
        <dbReference type="ARBA" id="ARBA00022597"/>
    </source>
</evidence>
<keyword evidence="6 11" id="KW-0812">Transmembrane</keyword>
<comment type="similarity">
    <text evidence="2 11">Belongs to the ABC-2 integral membrane protein family.</text>
</comment>
<dbReference type="Pfam" id="PF01061">
    <property type="entry name" value="ABC2_membrane"/>
    <property type="match status" value="1"/>
</dbReference>
<organism evidence="13 14">
    <name type="scientific">Pseudomonas knackmussii (strain DSM 6978 / CCUG 54928 / LMG 23759 / B13)</name>
    <dbReference type="NCBI Taxonomy" id="1301098"/>
    <lineage>
        <taxon>Bacteria</taxon>
        <taxon>Pseudomonadati</taxon>
        <taxon>Pseudomonadota</taxon>
        <taxon>Gammaproteobacteria</taxon>
        <taxon>Pseudomonadales</taxon>
        <taxon>Pseudomonadaceae</taxon>
        <taxon>Pseudomonas</taxon>
    </lineage>
</organism>
<evidence type="ECO:0000256" key="6">
    <source>
        <dbReference type="ARBA" id="ARBA00022692"/>
    </source>
</evidence>
<feature type="transmembrane region" description="Helical" evidence="11">
    <location>
        <begin position="95"/>
        <end position="121"/>
    </location>
</feature>
<comment type="caution">
    <text evidence="11">Lacks conserved residue(s) required for the propagation of feature annotation.</text>
</comment>
<dbReference type="PANTHER" id="PTHR30413">
    <property type="entry name" value="INNER MEMBRANE TRANSPORT PERMEASE"/>
    <property type="match status" value="1"/>
</dbReference>
<dbReference type="PRINTS" id="PR00164">
    <property type="entry name" value="ABC2TRNSPORT"/>
</dbReference>
<keyword evidence="8 11" id="KW-1133">Transmembrane helix</keyword>
<dbReference type="HOGENOM" id="CLU_060703_1_1_6"/>
<evidence type="ECO:0000256" key="9">
    <source>
        <dbReference type="ARBA" id="ARBA00023047"/>
    </source>
</evidence>
<keyword evidence="5" id="KW-0762">Sugar transport</keyword>
<dbReference type="GO" id="GO:0015774">
    <property type="term" value="P:polysaccharide transport"/>
    <property type="evidence" value="ECO:0007669"/>
    <property type="project" value="UniProtKB-KW"/>
</dbReference>
<gene>
    <name evidence="13" type="ORF">PKB_0149</name>
</gene>
<evidence type="ECO:0000256" key="7">
    <source>
        <dbReference type="ARBA" id="ARBA00022903"/>
    </source>
</evidence>
<feature type="transmembrane region" description="Helical" evidence="11">
    <location>
        <begin position="166"/>
        <end position="184"/>
    </location>
</feature>
<dbReference type="InterPro" id="IPR013525">
    <property type="entry name" value="ABC2_TM"/>
</dbReference>
<keyword evidence="9" id="KW-0625">Polysaccharide transport</keyword>
<reference evidence="13 14" key="2">
    <citation type="submission" date="2014-05" db="EMBL/GenBank/DDBJ databases">
        <title>Genome sequence of the 3-chlorobenzoate degrading bacterium Pseudomonas knackmussii B13 shows multiple evidence for horizontal gene transfer.</title>
        <authorList>
            <person name="Miyazaki R."/>
            <person name="Bertelli C."/>
            <person name="Falquet L."/>
            <person name="Robinson-Rechavi M."/>
            <person name="Gharib W."/>
            <person name="Roy S."/>
            <person name="Van der Meer J.R."/>
        </authorList>
    </citation>
    <scope>NUCLEOTIDE SEQUENCE [LARGE SCALE GENOMIC DNA]</scope>
    <source>
        <strain evidence="13 14">B13</strain>
    </source>
</reference>
<dbReference type="KEGG" id="pkc:PKB_0149"/>
<dbReference type="eggNOG" id="COG1682">
    <property type="taxonomic scope" value="Bacteria"/>
</dbReference>
<dbReference type="PATRIC" id="fig|1301098.3.peg.154"/>
<evidence type="ECO:0000256" key="8">
    <source>
        <dbReference type="ARBA" id="ARBA00022989"/>
    </source>
</evidence>
<keyword evidence="4 11" id="KW-1003">Cell membrane</keyword>
<comment type="subcellular location">
    <subcellularLocation>
        <location evidence="11">Cell inner membrane</location>
        <topology evidence="11">Multi-pass membrane protein</topology>
    </subcellularLocation>
    <subcellularLocation>
        <location evidence="1">Cell membrane</location>
        <topology evidence="1">Multi-pass membrane protein</topology>
    </subcellularLocation>
</comment>
<name>A0A024HAK5_PSEKB</name>
<evidence type="ECO:0000313" key="13">
    <source>
        <dbReference type="EMBL" id="CDF81528.1"/>
    </source>
</evidence>
<dbReference type="AlphaFoldDB" id="A0A024HAK5"/>
<dbReference type="OrthoDB" id="9786910at2"/>
<dbReference type="InterPro" id="IPR047817">
    <property type="entry name" value="ABC2_TM_bact-type"/>
</dbReference>
<reference evidence="13 14" key="1">
    <citation type="submission" date="2013-03" db="EMBL/GenBank/DDBJ databases">
        <authorList>
            <person name="Linke B."/>
        </authorList>
    </citation>
    <scope>NUCLEOTIDE SEQUENCE [LARGE SCALE GENOMIC DNA]</scope>
    <source>
        <strain evidence="13 14">B13</strain>
    </source>
</reference>
<protein>
    <recommendedName>
        <fullName evidence="11">Transport permease protein</fullName>
    </recommendedName>
</protein>
<dbReference type="GO" id="GO:0015920">
    <property type="term" value="P:lipopolysaccharide transport"/>
    <property type="evidence" value="ECO:0007669"/>
    <property type="project" value="TreeGrafter"/>
</dbReference>
<feature type="transmembrane region" description="Helical" evidence="11">
    <location>
        <begin position="26"/>
        <end position="48"/>
    </location>
</feature>
<dbReference type="EMBL" id="HG322950">
    <property type="protein sequence ID" value="CDF81528.1"/>
    <property type="molecule type" value="Genomic_DNA"/>
</dbReference>
<keyword evidence="3 11" id="KW-0813">Transport</keyword>
<evidence type="ECO:0000313" key="14">
    <source>
        <dbReference type="Proteomes" id="UP000025241"/>
    </source>
</evidence>
<feature type="transmembrane region" description="Helical" evidence="11">
    <location>
        <begin position="222"/>
        <end position="239"/>
    </location>
</feature>
<dbReference type="RefSeq" id="WP_052355139.1">
    <property type="nucleotide sequence ID" value="NZ_HG322950.1"/>
</dbReference>
<feature type="domain" description="ABC transmembrane type-2" evidence="12">
    <location>
        <begin position="24"/>
        <end position="242"/>
    </location>
</feature>
<dbReference type="STRING" id="1301098.PKB_0149"/>
<evidence type="ECO:0000256" key="11">
    <source>
        <dbReference type="RuleBase" id="RU361157"/>
    </source>
</evidence>
<feature type="transmembrane region" description="Helical" evidence="11">
    <location>
        <begin position="141"/>
        <end position="159"/>
    </location>
</feature>
<evidence type="ECO:0000256" key="4">
    <source>
        <dbReference type="ARBA" id="ARBA00022475"/>
    </source>
</evidence>